<sequence>MKAEASTVSQRNPTASEIAVVRGTPRTALFATASSHSRRVRMVDAAKTTAYCWRNLGLVKSTFAVLLTASDSLSTVQDAASAQPLAREERGSRVESVRESPPVAPPVLEEGLPRSQ</sequence>
<protein>
    <submittedName>
        <fullName evidence="2">Uncharacterized protein</fullName>
    </submittedName>
</protein>
<evidence type="ECO:0000313" key="2">
    <source>
        <dbReference type="EMBL" id="BBJ52074.1"/>
    </source>
</evidence>
<dbReference type="EMBL" id="AP019621">
    <property type="protein sequence ID" value="BBJ52074.1"/>
    <property type="molecule type" value="Genomic_DNA"/>
</dbReference>
<gene>
    <name evidence="2" type="ORF">SAVMC3_47030</name>
</gene>
<evidence type="ECO:0000256" key="1">
    <source>
        <dbReference type="SAM" id="MobiDB-lite"/>
    </source>
</evidence>
<name>A0A499VCN6_STRAX</name>
<feature type="compositionally biased region" description="Basic and acidic residues" evidence="1">
    <location>
        <begin position="86"/>
        <end position="98"/>
    </location>
</feature>
<organism evidence="2">
    <name type="scientific">Streptomyces avermitilis</name>
    <dbReference type="NCBI Taxonomy" id="33903"/>
    <lineage>
        <taxon>Bacteria</taxon>
        <taxon>Bacillati</taxon>
        <taxon>Actinomycetota</taxon>
        <taxon>Actinomycetes</taxon>
        <taxon>Kitasatosporales</taxon>
        <taxon>Streptomycetaceae</taxon>
        <taxon>Streptomyces</taxon>
    </lineage>
</organism>
<accession>A0A499VCN6</accession>
<reference evidence="2" key="1">
    <citation type="submission" date="2019-04" db="EMBL/GenBank/DDBJ databases">
        <title>Draft genome sequences of Streptomyces avermitilis MC3.</title>
        <authorList>
            <person name="Komaki H."/>
            <person name="Tamura T."/>
            <person name="Hosoyama A."/>
        </authorList>
    </citation>
    <scope>NUCLEOTIDE SEQUENCE</scope>
    <source>
        <strain evidence="2">MC3</strain>
    </source>
</reference>
<feature type="region of interest" description="Disordered" evidence="1">
    <location>
        <begin position="77"/>
        <end position="116"/>
    </location>
</feature>
<dbReference type="AlphaFoldDB" id="A0A499VCN6"/>
<proteinExistence type="predicted"/>